<dbReference type="AlphaFoldDB" id="A0A4Z1G2V8"/>
<dbReference type="Proteomes" id="UP000297910">
    <property type="component" value="Unassembled WGS sequence"/>
</dbReference>
<name>A0A4Z1G2V8_9HELO</name>
<gene>
    <name evidence="1" type="ORF">BPAE_0015g00430</name>
</gene>
<proteinExistence type="predicted"/>
<reference evidence="1 2" key="1">
    <citation type="submission" date="2017-12" db="EMBL/GenBank/DDBJ databases">
        <title>Comparative genomics of Botrytis spp.</title>
        <authorList>
            <person name="Valero-Jimenez C.A."/>
            <person name="Tapia P."/>
            <person name="Veloso J."/>
            <person name="Silva-Moreno E."/>
            <person name="Staats M."/>
            <person name="Valdes J.H."/>
            <person name="Van Kan J.A.L."/>
        </authorList>
    </citation>
    <scope>NUCLEOTIDE SEQUENCE [LARGE SCALE GENOMIC DNA]</scope>
    <source>
        <strain evidence="1 2">Bp0003</strain>
    </source>
</reference>
<comment type="caution">
    <text evidence="1">The sequence shown here is derived from an EMBL/GenBank/DDBJ whole genome shotgun (WGS) entry which is preliminary data.</text>
</comment>
<evidence type="ECO:0000313" key="1">
    <source>
        <dbReference type="EMBL" id="TGO29399.1"/>
    </source>
</evidence>
<sequence length="131" mass="14846">MPASISRAGNEIWTIDIKLTWQAGPFGINIEHRNGKKYGRVNFLSSKIRSKFPDYLDGLEIGDFGLHYHADFDGWVEVCCVIGWFGVGGDEEEEVEDEDAVIQEDESLNMVALGKEIMAFVTKRMEEAREE</sequence>
<accession>A0A4Z1G2V8</accession>
<dbReference type="EMBL" id="PQXI01000015">
    <property type="protein sequence ID" value="TGO29399.1"/>
    <property type="molecule type" value="Genomic_DNA"/>
</dbReference>
<keyword evidence="2" id="KW-1185">Reference proteome</keyword>
<evidence type="ECO:0000313" key="2">
    <source>
        <dbReference type="Proteomes" id="UP000297910"/>
    </source>
</evidence>
<organism evidence="1 2">
    <name type="scientific">Botrytis paeoniae</name>
    <dbReference type="NCBI Taxonomy" id="278948"/>
    <lineage>
        <taxon>Eukaryota</taxon>
        <taxon>Fungi</taxon>
        <taxon>Dikarya</taxon>
        <taxon>Ascomycota</taxon>
        <taxon>Pezizomycotina</taxon>
        <taxon>Leotiomycetes</taxon>
        <taxon>Helotiales</taxon>
        <taxon>Sclerotiniaceae</taxon>
        <taxon>Botrytis</taxon>
    </lineage>
</organism>
<protein>
    <submittedName>
        <fullName evidence="1">Uncharacterized protein</fullName>
    </submittedName>
</protein>